<name>A0A8B8CB97_CRAVI</name>
<evidence type="ECO:0000313" key="3">
    <source>
        <dbReference type="RefSeq" id="XP_022312940.1"/>
    </source>
</evidence>
<keyword evidence="1" id="KW-0732">Signal</keyword>
<sequence length="138" mass="15272">MSIFPAFILCLCLLEPLEVRGSGDDTSFYDCQVYSDLKDLPTEKFDYVYDYKDNLYYSKTWECEAPPCPPEEQVTVEGESCPVCPDTCTTGGKIYRAGEMVTCVDGINTCRCVGTGVAMSTMVGTNKLWLCGAPLPRE</sequence>
<feature type="signal peptide" evidence="1">
    <location>
        <begin position="1"/>
        <end position="21"/>
    </location>
</feature>
<dbReference type="GeneID" id="111117977"/>
<organism evidence="2 3">
    <name type="scientific">Crassostrea virginica</name>
    <name type="common">Eastern oyster</name>
    <dbReference type="NCBI Taxonomy" id="6565"/>
    <lineage>
        <taxon>Eukaryota</taxon>
        <taxon>Metazoa</taxon>
        <taxon>Spiralia</taxon>
        <taxon>Lophotrochozoa</taxon>
        <taxon>Mollusca</taxon>
        <taxon>Bivalvia</taxon>
        <taxon>Autobranchia</taxon>
        <taxon>Pteriomorphia</taxon>
        <taxon>Ostreida</taxon>
        <taxon>Ostreoidea</taxon>
        <taxon>Ostreidae</taxon>
        <taxon>Crassostrea</taxon>
    </lineage>
</organism>
<dbReference type="OrthoDB" id="6122813at2759"/>
<gene>
    <name evidence="3" type="primary">LOC111117977</name>
</gene>
<accession>A0A8B8CB97</accession>
<dbReference type="RefSeq" id="XP_022312940.1">
    <property type="nucleotide sequence ID" value="XM_022457232.1"/>
</dbReference>
<keyword evidence="2" id="KW-1185">Reference proteome</keyword>
<evidence type="ECO:0000256" key="1">
    <source>
        <dbReference type="SAM" id="SignalP"/>
    </source>
</evidence>
<reference evidence="3" key="1">
    <citation type="submission" date="2025-08" db="UniProtKB">
        <authorList>
            <consortium name="RefSeq"/>
        </authorList>
    </citation>
    <scope>IDENTIFICATION</scope>
    <source>
        <tissue evidence="3">Whole sample</tissue>
    </source>
</reference>
<feature type="chain" id="PRO_5034034772" evidence="1">
    <location>
        <begin position="22"/>
        <end position="138"/>
    </location>
</feature>
<dbReference type="KEGG" id="cvn:111117977"/>
<protein>
    <submittedName>
        <fullName evidence="3">Uncharacterized protein LOC111117977</fullName>
    </submittedName>
</protein>
<proteinExistence type="predicted"/>
<dbReference type="Proteomes" id="UP000694844">
    <property type="component" value="Chromosome 2"/>
</dbReference>
<dbReference type="AlphaFoldDB" id="A0A8B8CB97"/>
<evidence type="ECO:0000313" key="2">
    <source>
        <dbReference type="Proteomes" id="UP000694844"/>
    </source>
</evidence>